<dbReference type="Pfam" id="PF00072">
    <property type="entry name" value="Response_reg"/>
    <property type="match status" value="1"/>
</dbReference>
<sequence length="690" mass="76559">MNDHGRIDAVALSPLREQQMTALLALTRSTTEAPDMQTALIRALELIAATGRWSYGEVWQPHSEGGTLYRVASWPREAHTLLAFATLRAVLRITPGEGLLGWAWQNQHNLWLPDLAAVEQDVTTFQQVGLSSALLLPIRLHEQPIALLVLFGREVQPLDAALLHLIGMATAQVGAALKRLQQQAAIAERERLLHLMLDAAPDAMLIADGDEHVLVWNAAAERMFGYPAAEALGLPITRLIAARDAHTYFSLIADQRQGPTLDATIEVHARRRDGSEFPSEFGLAAWRSLQGEYFTCVVRDVTERQQNQAALRTIEASTELERVAQLKNEFLANMSHELRTPLNTILSLTEAVSEGVYGLLNDRQQQVLDVVTESGQHLLGIVNDILDMIKIEAGKIELLIEPVEIESICAASMRMVRQIAYAKRIQIASQIDHQVDLIEADPRRLKQILVNLLSNAVKFTPEGGRVTLVVRGDAEAQLVYLSVEDTGIGIAHTDLPRLFRPFVQLDARLSRRHEGTGLGLALVAHLTELHNGGVRIQSTPGTGSCFTIMLPWNLPALSSIQPLFGLDRPDRPTLLLADDHEVILHTMMHYLMAYGYRVHVARNGLEALDMARKLRPHCILMDLHMPMMDGCEAIRKIRAERSINMTPIIAMTALTIEGDLERCVESGANGYVSKPVTYHRLVAQIEALRH</sequence>
<dbReference type="CDD" id="cd00130">
    <property type="entry name" value="PAS"/>
    <property type="match status" value="1"/>
</dbReference>
<dbReference type="GO" id="GO:0005886">
    <property type="term" value="C:plasma membrane"/>
    <property type="evidence" value="ECO:0007669"/>
    <property type="project" value="TreeGrafter"/>
</dbReference>
<dbReference type="InterPro" id="IPR011006">
    <property type="entry name" value="CheY-like_superfamily"/>
</dbReference>
<dbReference type="NCBIfam" id="TIGR00229">
    <property type="entry name" value="sensory_box"/>
    <property type="match status" value="1"/>
</dbReference>
<gene>
    <name evidence="14" type="ORF">OSCT_1935</name>
</gene>
<dbReference type="PROSITE" id="PS50109">
    <property type="entry name" value="HIS_KIN"/>
    <property type="match status" value="1"/>
</dbReference>
<dbReference type="PRINTS" id="PR00344">
    <property type="entry name" value="BCTRLSENSOR"/>
</dbReference>
<dbReference type="FunFam" id="3.30.565.10:FF:000010">
    <property type="entry name" value="Sensor histidine kinase RcsC"/>
    <property type="match status" value="1"/>
</dbReference>
<evidence type="ECO:0000259" key="13">
    <source>
        <dbReference type="PROSITE" id="PS50113"/>
    </source>
</evidence>
<dbReference type="Pfam" id="PF00512">
    <property type="entry name" value="HisKA"/>
    <property type="match status" value="1"/>
</dbReference>
<evidence type="ECO:0000256" key="3">
    <source>
        <dbReference type="ARBA" id="ARBA00012438"/>
    </source>
</evidence>
<evidence type="ECO:0000256" key="7">
    <source>
        <dbReference type="ARBA" id="ARBA00023012"/>
    </source>
</evidence>
<dbReference type="Gene3D" id="3.30.450.40">
    <property type="match status" value="1"/>
</dbReference>
<keyword evidence="5" id="KW-0808">Transferase</keyword>
<dbReference type="CDD" id="cd17546">
    <property type="entry name" value="REC_hyHK_CKI1_RcsC-like"/>
    <property type="match status" value="1"/>
</dbReference>
<feature type="domain" description="PAS" evidence="12">
    <location>
        <begin position="189"/>
        <end position="233"/>
    </location>
</feature>
<dbReference type="Gene3D" id="3.30.565.10">
    <property type="entry name" value="Histidine kinase-like ATPase, C-terminal domain"/>
    <property type="match status" value="1"/>
</dbReference>
<dbReference type="CDD" id="cd16922">
    <property type="entry name" value="HATPase_EvgS-ArcB-TorS-like"/>
    <property type="match status" value="1"/>
</dbReference>
<dbReference type="SMART" id="SM00448">
    <property type="entry name" value="REC"/>
    <property type="match status" value="1"/>
</dbReference>
<comment type="similarity">
    <text evidence="2">In the N-terminal section; belongs to the phytochrome family.</text>
</comment>
<comment type="catalytic activity">
    <reaction evidence="1">
        <text>ATP + protein L-histidine = ADP + protein N-phospho-L-histidine.</text>
        <dbReference type="EC" id="2.7.13.3"/>
    </reaction>
</comment>
<evidence type="ECO:0000256" key="2">
    <source>
        <dbReference type="ARBA" id="ARBA00006402"/>
    </source>
</evidence>
<dbReference type="InterPro" id="IPR003594">
    <property type="entry name" value="HATPase_dom"/>
</dbReference>
<evidence type="ECO:0000256" key="9">
    <source>
        <dbReference type="PROSITE-ProRule" id="PRU00169"/>
    </source>
</evidence>
<dbReference type="InterPro" id="IPR029016">
    <property type="entry name" value="GAF-like_dom_sf"/>
</dbReference>
<dbReference type="PANTHER" id="PTHR43047:SF63">
    <property type="entry name" value="HISTIDINE KINASE"/>
    <property type="match status" value="1"/>
</dbReference>
<dbReference type="SUPFAM" id="SSF47384">
    <property type="entry name" value="Homodimeric domain of signal transducing histidine kinase"/>
    <property type="match status" value="1"/>
</dbReference>
<evidence type="ECO:0000256" key="4">
    <source>
        <dbReference type="ARBA" id="ARBA00022553"/>
    </source>
</evidence>
<feature type="domain" description="Histidine kinase" evidence="10">
    <location>
        <begin position="333"/>
        <end position="554"/>
    </location>
</feature>
<dbReference type="SMART" id="SM00387">
    <property type="entry name" value="HATPase_c"/>
    <property type="match status" value="1"/>
</dbReference>
<keyword evidence="7" id="KW-0902">Two-component regulatory system</keyword>
<dbReference type="InterPro" id="IPR000014">
    <property type="entry name" value="PAS"/>
</dbReference>
<dbReference type="InterPro" id="IPR005467">
    <property type="entry name" value="His_kinase_dom"/>
</dbReference>
<proteinExistence type="inferred from homology"/>
<dbReference type="PROSITE" id="PS50112">
    <property type="entry name" value="PAS"/>
    <property type="match status" value="1"/>
</dbReference>
<feature type="domain" description="PAC" evidence="13">
    <location>
        <begin position="263"/>
        <end position="313"/>
    </location>
</feature>
<evidence type="ECO:0000256" key="8">
    <source>
        <dbReference type="ARBA" id="ARBA00074306"/>
    </source>
</evidence>
<dbReference type="EC" id="2.7.13.3" evidence="3"/>
<dbReference type="STRING" id="765420.OSCT_1935"/>
<feature type="modified residue" description="4-aspartylphosphate" evidence="9">
    <location>
        <position position="622"/>
    </location>
</feature>
<dbReference type="SMART" id="SM00388">
    <property type="entry name" value="HisKA"/>
    <property type="match status" value="1"/>
</dbReference>
<dbReference type="PROSITE" id="PS50113">
    <property type="entry name" value="PAC"/>
    <property type="match status" value="1"/>
</dbReference>
<dbReference type="CDD" id="cd00082">
    <property type="entry name" value="HisKA"/>
    <property type="match status" value="1"/>
</dbReference>
<dbReference type="Pfam" id="PF13426">
    <property type="entry name" value="PAS_9"/>
    <property type="match status" value="1"/>
</dbReference>
<evidence type="ECO:0000256" key="6">
    <source>
        <dbReference type="ARBA" id="ARBA00022777"/>
    </source>
</evidence>
<name>E1IF34_9CHLR</name>
<accession>E1IF34</accession>
<dbReference type="SMART" id="SM00065">
    <property type="entry name" value="GAF"/>
    <property type="match status" value="1"/>
</dbReference>
<evidence type="ECO:0000256" key="5">
    <source>
        <dbReference type="ARBA" id="ARBA00022679"/>
    </source>
</evidence>
<keyword evidence="4 9" id="KW-0597">Phosphoprotein</keyword>
<dbReference type="Proteomes" id="UP000054010">
    <property type="component" value="Unassembled WGS sequence"/>
</dbReference>
<dbReference type="PANTHER" id="PTHR43047">
    <property type="entry name" value="TWO-COMPONENT HISTIDINE PROTEIN KINASE"/>
    <property type="match status" value="1"/>
</dbReference>
<evidence type="ECO:0000313" key="14">
    <source>
        <dbReference type="EMBL" id="EFO80201.1"/>
    </source>
</evidence>
<dbReference type="GO" id="GO:0009927">
    <property type="term" value="F:histidine phosphotransfer kinase activity"/>
    <property type="evidence" value="ECO:0007669"/>
    <property type="project" value="TreeGrafter"/>
</dbReference>
<evidence type="ECO:0000259" key="12">
    <source>
        <dbReference type="PROSITE" id="PS50112"/>
    </source>
</evidence>
<reference evidence="14 15" key="1">
    <citation type="journal article" date="2011" name="J. Bacteriol.">
        <title>Draft genome sequence of the anoxygenic filamentous phototrophic bacterium Oscillochloris trichoides subsp. DG-6.</title>
        <authorList>
            <person name="Kuznetsov B.B."/>
            <person name="Ivanovsky R.N."/>
            <person name="Keppen O.I."/>
            <person name="Sukhacheva M.V."/>
            <person name="Bumazhkin B.K."/>
            <person name="Patutina E.O."/>
            <person name="Beletsky A.V."/>
            <person name="Mardanov A.V."/>
            <person name="Baslerov R.V."/>
            <person name="Panteleeva A.N."/>
            <person name="Kolganova T.V."/>
            <person name="Ravin N.V."/>
            <person name="Skryabin K.G."/>
        </authorList>
    </citation>
    <scope>NUCLEOTIDE SEQUENCE [LARGE SCALE GENOMIC DNA]</scope>
    <source>
        <strain evidence="14 15">DG-6</strain>
    </source>
</reference>
<dbReference type="PROSITE" id="PS50110">
    <property type="entry name" value="RESPONSE_REGULATORY"/>
    <property type="match status" value="1"/>
</dbReference>
<evidence type="ECO:0000259" key="11">
    <source>
        <dbReference type="PROSITE" id="PS50110"/>
    </source>
</evidence>
<dbReference type="Gene3D" id="1.10.287.130">
    <property type="match status" value="1"/>
</dbReference>
<dbReference type="InterPro" id="IPR035965">
    <property type="entry name" value="PAS-like_dom_sf"/>
</dbReference>
<dbReference type="InterPro" id="IPR003018">
    <property type="entry name" value="GAF"/>
</dbReference>
<dbReference type="Gene3D" id="3.30.450.20">
    <property type="entry name" value="PAS domain"/>
    <property type="match status" value="1"/>
</dbReference>
<dbReference type="InterPro" id="IPR036890">
    <property type="entry name" value="HATPase_C_sf"/>
</dbReference>
<dbReference type="SUPFAM" id="SSF55874">
    <property type="entry name" value="ATPase domain of HSP90 chaperone/DNA topoisomerase II/histidine kinase"/>
    <property type="match status" value="1"/>
</dbReference>
<protein>
    <recommendedName>
        <fullName evidence="8">Circadian input-output histidine kinase CikA</fullName>
        <ecNumber evidence="3">2.7.13.3</ecNumber>
    </recommendedName>
</protein>
<organism evidence="14 15">
    <name type="scientific">Oscillochloris trichoides DG-6</name>
    <dbReference type="NCBI Taxonomy" id="765420"/>
    <lineage>
        <taxon>Bacteria</taxon>
        <taxon>Bacillati</taxon>
        <taxon>Chloroflexota</taxon>
        <taxon>Chloroflexia</taxon>
        <taxon>Chloroflexales</taxon>
        <taxon>Chloroflexineae</taxon>
        <taxon>Oscillochloridaceae</taxon>
        <taxon>Oscillochloris</taxon>
    </lineage>
</organism>
<dbReference type="EMBL" id="ADVR01000080">
    <property type="protein sequence ID" value="EFO80201.1"/>
    <property type="molecule type" value="Genomic_DNA"/>
</dbReference>
<dbReference type="GO" id="GO:0000155">
    <property type="term" value="F:phosphorelay sensor kinase activity"/>
    <property type="evidence" value="ECO:0007669"/>
    <property type="project" value="InterPro"/>
</dbReference>
<evidence type="ECO:0000256" key="1">
    <source>
        <dbReference type="ARBA" id="ARBA00000085"/>
    </source>
</evidence>
<feature type="domain" description="Response regulatory" evidence="11">
    <location>
        <begin position="573"/>
        <end position="689"/>
    </location>
</feature>
<dbReference type="SUPFAM" id="SSF52172">
    <property type="entry name" value="CheY-like"/>
    <property type="match status" value="1"/>
</dbReference>
<evidence type="ECO:0000313" key="15">
    <source>
        <dbReference type="Proteomes" id="UP000054010"/>
    </source>
</evidence>
<keyword evidence="6 14" id="KW-0418">Kinase</keyword>
<dbReference type="Pfam" id="PF02518">
    <property type="entry name" value="HATPase_c"/>
    <property type="match status" value="1"/>
</dbReference>
<evidence type="ECO:0000259" key="10">
    <source>
        <dbReference type="PROSITE" id="PS50109"/>
    </source>
</evidence>
<keyword evidence="15" id="KW-1185">Reference proteome</keyword>
<dbReference type="HOGENOM" id="CLU_000445_114_15_0"/>
<dbReference type="AlphaFoldDB" id="E1IF34"/>
<dbReference type="InterPro" id="IPR004358">
    <property type="entry name" value="Sig_transdc_His_kin-like_C"/>
</dbReference>
<dbReference type="InterPro" id="IPR003661">
    <property type="entry name" value="HisK_dim/P_dom"/>
</dbReference>
<dbReference type="eggNOG" id="COG5002">
    <property type="taxonomic scope" value="Bacteria"/>
</dbReference>
<dbReference type="InterPro" id="IPR001789">
    <property type="entry name" value="Sig_transdc_resp-reg_receiver"/>
</dbReference>
<comment type="caution">
    <text evidence="14">The sequence shown here is derived from an EMBL/GenBank/DDBJ whole genome shotgun (WGS) entry which is preliminary data.</text>
</comment>
<dbReference type="InterPro" id="IPR000700">
    <property type="entry name" value="PAS-assoc_C"/>
</dbReference>
<dbReference type="SMART" id="SM00091">
    <property type="entry name" value="PAS"/>
    <property type="match status" value="1"/>
</dbReference>
<dbReference type="InterPro" id="IPR036097">
    <property type="entry name" value="HisK_dim/P_sf"/>
</dbReference>
<dbReference type="Pfam" id="PF13185">
    <property type="entry name" value="GAF_2"/>
    <property type="match status" value="1"/>
</dbReference>
<dbReference type="SUPFAM" id="SSF55785">
    <property type="entry name" value="PYP-like sensor domain (PAS domain)"/>
    <property type="match status" value="1"/>
</dbReference>
<dbReference type="SUPFAM" id="SSF55781">
    <property type="entry name" value="GAF domain-like"/>
    <property type="match status" value="1"/>
</dbReference>
<dbReference type="Gene3D" id="3.40.50.2300">
    <property type="match status" value="1"/>
</dbReference>